<dbReference type="eggNOG" id="KOG0354">
    <property type="taxonomic scope" value="Eukaryota"/>
</dbReference>
<dbReference type="GO" id="GO:0005524">
    <property type="term" value="F:ATP binding"/>
    <property type="evidence" value="ECO:0007669"/>
    <property type="project" value="UniProtKB-KW"/>
</dbReference>
<evidence type="ECO:0000313" key="24">
    <source>
        <dbReference type="Ensembl" id="ENSBTAP00000053514.4"/>
    </source>
</evidence>
<keyword evidence="13 20" id="KW-0862">Zinc</keyword>
<dbReference type="GO" id="GO:0140374">
    <property type="term" value="P:antiviral innate immune response"/>
    <property type="evidence" value="ECO:0000318"/>
    <property type="project" value="GO_Central"/>
</dbReference>
<dbReference type="Pfam" id="PF00271">
    <property type="entry name" value="Helicase_C"/>
    <property type="match status" value="1"/>
</dbReference>
<feature type="domain" description="Helicase C-terminal" evidence="22">
    <location>
        <begin position="568"/>
        <end position="734"/>
    </location>
</feature>
<dbReference type="Pfam" id="PF18119">
    <property type="entry name" value="RIG-I_C"/>
    <property type="match status" value="1"/>
</dbReference>
<dbReference type="Pfam" id="PF16739">
    <property type="entry name" value="CARD_2"/>
    <property type="match status" value="1"/>
</dbReference>
<dbReference type="InParanoid" id="F1MKU1"/>
<sequence length="897" mass="102951">MTAEQRRNLHAFRDYVRKILDPTYILSYMTPWFRDGYSGLYEAIESWDFQKLEKLEEYRLLLKRLQPEFKTTINPEDILPEISGCLLNQECEEIIQISSNKGLMAGAEKMVECLLRSDKENWPKTLKLALEKEESKFSELWMVEKGAENVQMKDLEDDEMKTLDVHIVYKEEPESQNLSQNSCSSEVPPTYSPLKPRNYQLELALPAQKGKNTIICAPTGCGKTFVSLLICEHHLKKFPQGRKGKVVVFAVQVPLYEQQKSVFSEYFERFGYKVSGISGETADNISVEQIVENNDIIILTPQILVNSLKDGTIPSLSIFTLMIFDECHNTNKHHPYNMIMFHYLDQKLGGSSDSLPQVIGLTASVGVGDAKNTAEATEYICKLCASLDTAVVTTVRDNLEELEEVVYKPQKFFRKVESRTTDRFKRIISQLMAETEALAKSIFEELGTVTLENLSRIQNRNFGTQKYEQWIIAVQKACMVFQMPDKEEESRICKALFLYTSHLRKYNDALIINEDARMKDALNYLKNFFKNVRAAGFDAIEQDLTQRFEEKLLELEGISMDPSNENAKLKDLCFILQEEYHLNPETRTILFVKTRALVDALKNWIEENPKLSFLKPGILTGRGRTNQTMGMTLPAQKCALDAFRTNRDSKILIATSVADEGIDIAQCNLVILYEYVGNVIKMIQTRGRGRARGSKCFLLTSNADVIEKEKLNICQEKMMNESISRLQGWNEAVFKEKIRQIQIQEKLIRDSQGKVKPVVDKKNKKLLCGKCKTFACYTADIRVVEECHFTVVRDAFRECFVTKLHPRPKKFGSFDKKAKIFCARKDCLHDWGIHMKYKTFEIPVIKIESFVVEDVATGAQTLYAKWKDFNFEKIPFDAAEMSPWAQDLNLQGVDGLE</sequence>
<evidence type="ECO:0000256" key="16">
    <source>
        <dbReference type="ARBA" id="ARBA00022859"/>
    </source>
</evidence>
<feature type="binding site" evidence="20">
    <location>
        <position position="768"/>
    </location>
    <ligand>
        <name>Zn(2+)</name>
        <dbReference type="ChEBI" id="CHEBI:29105"/>
    </ligand>
</feature>
<dbReference type="CDD" id="cd18073">
    <property type="entry name" value="DEXHc_RIG-I_DDX58"/>
    <property type="match status" value="1"/>
</dbReference>
<keyword evidence="7" id="KW-0399">Innate immunity</keyword>
<dbReference type="GeneTree" id="ENSGT00940000153173"/>
<dbReference type="Reactome" id="R-BTA-1169408">
    <property type="pathway name" value="ISG15 antiviral mechanism"/>
</dbReference>
<evidence type="ECO:0000256" key="7">
    <source>
        <dbReference type="ARBA" id="ARBA00022588"/>
    </source>
</evidence>
<dbReference type="Gene3D" id="1.20.1320.30">
    <property type="match status" value="1"/>
</dbReference>
<dbReference type="FunFam" id="1.20.1320.30:FF:000002">
    <property type="entry name" value="Probable ATP-dependent RNA helicase DDX58"/>
    <property type="match status" value="1"/>
</dbReference>
<dbReference type="InterPro" id="IPR011029">
    <property type="entry name" value="DEATH-like_dom_sf"/>
</dbReference>
<keyword evidence="15" id="KW-0832">Ubl conjugation</keyword>
<keyword evidence="25" id="KW-1185">Reference proteome</keyword>
<reference evidence="24" key="3">
    <citation type="submission" date="2025-09" db="UniProtKB">
        <authorList>
            <consortium name="Ensembl"/>
        </authorList>
    </citation>
    <scope>IDENTIFICATION</scope>
    <source>
        <strain evidence="24">Hereford</strain>
    </source>
</reference>
<evidence type="ECO:0000256" key="12">
    <source>
        <dbReference type="ARBA" id="ARBA00022806"/>
    </source>
</evidence>
<dbReference type="CDD" id="cd18802">
    <property type="entry name" value="SF2_C_dicer"/>
    <property type="match status" value="1"/>
</dbReference>
<evidence type="ECO:0000256" key="13">
    <source>
        <dbReference type="ARBA" id="ARBA00022833"/>
    </source>
</evidence>
<evidence type="ECO:0000256" key="17">
    <source>
        <dbReference type="ARBA" id="ARBA00022884"/>
    </source>
</evidence>
<dbReference type="STRING" id="9913.ENSBTAP00000053514"/>
<keyword evidence="11" id="KW-0378">Hydrolase</keyword>
<dbReference type="SMART" id="SM00487">
    <property type="entry name" value="DEXDc"/>
    <property type="match status" value="1"/>
</dbReference>
<feature type="binding site" evidence="20">
    <location>
        <position position="822"/>
    </location>
    <ligand>
        <name>Zn(2+)</name>
        <dbReference type="ChEBI" id="CHEBI:29105"/>
    </ligand>
</feature>
<dbReference type="PROSITE" id="PS51789">
    <property type="entry name" value="RLR_CTR"/>
    <property type="match status" value="1"/>
</dbReference>
<dbReference type="PANTHER" id="PTHR14074:SF16">
    <property type="entry name" value="ANTIVIRAL INNATE IMMUNE RESPONSE RECEPTOR RIG-I"/>
    <property type="match status" value="1"/>
</dbReference>
<feature type="domain" description="Helicase ATP-binding" evidence="21">
    <location>
        <begin position="204"/>
        <end position="383"/>
    </location>
</feature>
<reference evidence="24" key="2">
    <citation type="submission" date="2025-08" db="UniProtKB">
        <authorList>
            <consortium name="Ensembl"/>
        </authorList>
    </citation>
    <scope>IDENTIFICATION</scope>
    <source>
        <strain evidence="24">Hereford</strain>
    </source>
</reference>
<dbReference type="EC" id="3.6.4.13" evidence="3"/>
<dbReference type="GO" id="GO:0016787">
    <property type="term" value="F:hydrolase activity"/>
    <property type="evidence" value="ECO:0007669"/>
    <property type="project" value="UniProtKB-KW"/>
</dbReference>
<evidence type="ECO:0000256" key="3">
    <source>
        <dbReference type="ARBA" id="ARBA00012552"/>
    </source>
</evidence>
<dbReference type="Bgee" id="ENSBTAG00000003366">
    <property type="expression patterns" value="Expressed in neutrophil and 110 other cell types or tissues"/>
</dbReference>
<dbReference type="SMART" id="SM00490">
    <property type="entry name" value="HELICc"/>
    <property type="match status" value="1"/>
</dbReference>
<keyword evidence="12" id="KW-0347">Helicase</keyword>
<proteinExistence type="inferred from homology"/>
<evidence type="ECO:0000256" key="1">
    <source>
        <dbReference type="ARBA" id="ARBA00004496"/>
    </source>
</evidence>
<evidence type="ECO:0000259" key="23">
    <source>
        <dbReference type="PROSITE" id="PS51789"/>
    </source>
</evidence>
<dbReference type="GO" id="GO:0003727">
    <property type="term" value="F:single-stranded RNA binding"/>
    <property type="evidence" value="ECO:0000318"/>
    <property type="project" value="GO_Central"/>
</dbReference>
<dbReference type="PROSITE" id="PS51194">
    <property type="entry name" value="HELICASE_CTER"/>
    <property type="match status" value="1"/>
</dbReference>
<comment type="subcellular location">
    <subcellularLocation>
        <location evidence="1">Cytoplasm</location>
    </subcellularLocation>
</comment>
<name>F1MKU1_BOVIN</name>
<keyword evidence="4" id="KW-0963">Cytoplasm</keyword>
<keyword evidence="6" id="KW-0597">Phosphoprotein</keyword>
<evidence type="ECO:0000256" key="11">
    <source>
        <dbReference type="ARBA" id="ARBA00022801"/>
    </source>
</evidence>
<gene>
    <name evidence="24 26" type="primary">RIGI</name>
</gene>
<dbReference type="CDD" id="cd08817">
    <property type="entry name" value="CARD_RIG-I_r2"/>
    <property type="match status" value="1"/>
</dbReference>
<dbReference type="GO" id="GO:0008270">
    <property type="term" value="F:zinc ion binding"/>
    <property type="evidence" value="ECO:0000318"/>
    <property type="project" value="GO_Central"/>
</dbReference>
<dbReference type="SUPFAM" id="SSF52540">
    <property type="entry name" value="P-loop containing nucleoside triphosphate hydrolases"/>
    <property type="match status" value="2"/>
</dbReference>
<dbReference type="Reactome" id="R-BTA-8983711">
    <property type="pathway name" value="OAS antiviral response"/>
</dbReference>
<evidence type="ECO:0000256" key="14">
    <source>
        <dbReference type="ARBA" id="ARBA00022840"/>
    </source>
</evidence>
<dbReference type="CDD" id="cd15805">
    <property type="entry name" value="RIG-I_C"/>
    <property type="match status" value="1"/>
</dbReference>
<dbReference type="InterPro" id="IPR027417">
    <property type="entry name" value="P-loop_NTPase"/>
</dbReference>
<dbReference type="InterPro" id="IPR042145">
    <property type="entry name" value="CARD_RIG-I_r2"/>
</dbReference>
<evidence type="ECO:0000256" key="8">
    <source>
        <dbReference type="ARBA" id="ARBA00022723"/>
    </source>
</evidence>
<keyword evidence="16" id="KW-0391">Immunity</keyword>
<keyword evidence="8 20" id="KW-0479">Metal-binding</keyword>
<dbReference type="Proteomes" id="UP000009136">
    <property type="component" value="Chromosome 8"/>
</dbReference>
<evidence type="ECO:0000256" key="2">
    <source>
        <dbReference type="ARBA" id="ARBA00006866"/>
    </source>
</evidence>
<dbReference type="InterPro" id="IPR011545">
    <property type="entry name" value="DEAD/DEAH_box_helicase_dom"/>
</dbReference>
<evidence type="ECO:0000256" key="4">
    <source>
        <dbReference type="ARBA" id="ARBA00022490"/>
    </source>
</evidence>
<dbReference type="Gene3D" id="3.40.50.300">
    <property type="entry name" value="P-loop containing nucleotide triphosphate hydrolases"/>
    <property type="match status" value="2"/>
</dbReference>
<evidence type="ECO:0000259" key="21">
    <source>
        <dbReference type="PROSITE" id="PS51192"/>
    </source>
</evidence>
<keyword evidence="14" id="KW-0067">ATP-binding</keyword>
<dbReference type="PROSITE" id="PS51192">
    <property type="entry name" value="HELICASE_ATP_BIND_1"/>
    <property type="match status" value="1"/>
</dbReference>
<dbReference type="Reactome" id="R-BTA-9909505">
    <property type="pathway name" value="Modulation of host responses by IFN-stimulated genes"/>
</dbReference>
<dbReference type="CDD" id="cd12090">
    <property type="entry name" value="MDA5_ID"/>
    <property type="match status" value="1"/>
</dbReference>
<accession>F1MKU1</accession>
<dbReference type="AlphaFoldDB" id="F1MKU1"/>
<dbReference type="FunFam" id="3.40.50.300:FF:001233">
    <property type="entry name" value="Probable ATP-dependent RNA helicase DDX58"/>
    <property type="match status" value="1"/>
</dbReference>
<reference evidence="24" key="1">
    <citation type="submission" date="2018-03" db="EMBL/GenBank/DDBJ databases">
        <title>ARS-UCD1.2.</title>
        <authorList>
            <person name="Rosen B.D."/>
            <person name="Bickhart D.M."/>
            <person name="Koren S."/>
            <person name="Schnabel R.D."/>
            <person name="Hall R."/>
            <person name="Zimin A."/>
            <person name="Dreischer C."/>
            <person name="Schultheiss S."/>
            <person name="Schroeder S.G."/>
            <person name="Elsik C.G."/>
            <person name="Couldrey C."/>
            <person name="Liu G.E."/>
            <person name="Van Tassell C.P."/>
            <person name="Phillippy A.M."/>
            <person name="Smith T.P.L."/>
            <person name="Medrano J.F."/>
        </authorList>
    </citation>
    <scope>NUCLEOTIDE SEQUENCE [LARGE SCALE GENOMIC DNA]</scope>
    <source>
        <strain evidence="24">Hereford</strain>
    </source>
</reference>
<dbReference type="Reactome" id="R-BTA-5689880">
    <property type="pathway name" value="Ub-specific processing proteases"/>
</dbReference>
<evidence type="ECO:0000256" key="5">
    <source>
        <dbReference type="ARBA" id="ARBA00022499"/>
    </source>
</evidence>
<dbReference type="InterPro" id="IPR014001">
    <property type="entry name" value="Helicase_ATP-bd"/>
</dbReference>
<dbReference type="Ensembl" id="ENSBTAT00000061377.5">
    <property type="protein sequence ID" value="ENSBTAP00000053514.4"/>
    <property type="gene ID" value="ENSBTAG00000003366.9"/>
</dbReference>
<dbReference type="Pfam" id="PF00270">
    <property type="entry name" value="DEAD"/>
    <property type="match status" value="1"/>
</dbReference>
<evidence type="ECO:0000313" key="26">
    <source>
        <dbReference type="VGNC" id="VGNC:27979"/>
    </source>
</evidence>
<dbReference type="Gene3D" id="2.170.150.30">
    <property type="entry name" value="RIG-I-like receptor, C-terminal regulatory domain"/>
    <property type="match status" value="1"/>
</dbReference>
<evidence type="ECO:0000256" key="6">
    <source>
        <dbReference type="ARBA" id="ARBA00022553"/>
    </source>
</evidence>
<dbReference type="HOGENOM" id="CLU_006888_1_0_1"/>
<dbReference type="GO" id="GO:0005737">
    <property type="term" value="C:cytoplasm"/>
    <property type="evidence" value="ECO:0000318"/>
    <property type="project" value="GO_Central"/>
</dbReference>
<evidence type="ECO:0000313" key="25">
    <source>
        <dbReference type="Proteomes" id="UP000009136"/>
    </source>
</evidence>
<dbReference type="Reactome" id="R-BTA-936440">
    <property type="pathway name" value="Negative regulators of DDX58/IFIH1 signaling"/>
</dbReference>
<dbReference type="InterPro" id="IPR051363">
    <property type="entry name" value="RLR_Helicase"/>
</dbReference>
<dbReference type="GO" id="GO:0003724">
    <property type="term" value="F:RNA helicase activity"/>
    <property type="evidence" value="ECO:0007669"/>
    <property type="project" value="UniProtKB-EC"/>
</dbReference>
<organism evidence="24 25">
    <name type="scientific">Bos taurus</name>
    <name type="common">Bovine</name>
    <dbReference type="NCBI Taxonomy" id="9913"/>
    <lineage>
        <taxon>Eukaryota</taxon>
        <taxon>Metazoa</taxon>
        <taxon>Chordata</taxon>
        <taxon>Craniata</taxon>
        <taxon>Vertebrata</taxon>
        <taxon>Euteleostomi</taxon>
        <taxon>Mammalia</taxon>
        <taxon>Eutheria</taxon>
        <taxon>Laurasiatheria</taxon>
        <taxon>Artiodactyla</taxon>
        <taxon>Ruminantia</taxon>
        <taxon>Pecora</taxon>
        <taxon>Bovidae</taxon>
        <taxon>Bovinae</taxon>
        <taxon>Bos</taxon>
    </lineage>
</organism>
<keyword evidence="9" id="KW-0677">Repeat</keyword>
<evidence type="ECO:0000256" key="15">
    <source>
        <dbReference type="ARBA" id="ARBA00022843"/>
    </source>
</evidence>
<dbReference type="Pfam" id="PF11648">
    <property type="entry name" value="RIG-I_C-RD"/>
    <property type="match status" value="1"/>
</dbReference>
<dbReference type="InterPro" id="IPR001650">
    <property type="entry name" value="Helicase_C-like"/>
</dbReference>
<keyword evidence="17" id="KW-0694">RNA-binding</keyword>
<dbReference type="PANTHER" id="PTHR14074">
    <property type="entry name" value="HELICASE WITH DEATH DOMAIN-RELATED"/>
    <property type="match status" value="1"/>
</dbReference>
<comment type="similarity">
    <text evidence="2">Belongs to the helicase family. RLR subfamily.</text>
</comment>
<dbReference type="InterPro" id="IPR038557">
    <property type="entry name" value="RLR_C_sf"/>
</dbReference>
<dbReference type="PaxDb" id="9913-ENSBTAP00000053514"/>
<feature type="binding site" evidence="20">
    <location>
        <position position="827"/>
    </location>
    <ligand>
        <name>Zn(2+)</name>
        <dbReference type="ChEBI" id="CHEBI:29105"/>
    </ligand>
</feature>
<evidence type="ECO:0000256" key="9">
    <source>
        <dbReference type="ARBA" id="ARBA00022737"/>
    </source>
</evidence>
<dbReference type="InterPro" id="IPR021673">
    <property type="entry name" value="RLR_CTR"/>
</dbReference>
<dbReference type="VEuPathDB" id="HostDB:ENSBTAG00000003366"/>
<dbReference type="FunFam" id="2.170.150.30:FF:000001">
    <property type="entry name" value="Probable ATP-dependent RNA helicase DDX58"/>
    <property type="match status" value="1"/>
</dbReference>
<dbReference type="GO" id="GO:0002753">
    <property type="term" value="P:cytoplasmic pattern recognition receptor signaling pathway"/>
    <property type="evidence" value="ECO:0000318"/>
    <property type="project" value="GO_Central"/>
</dbReference>
<evidence type="ECO:0000256" key="20">
    <source>
        <dbReference type="PROSITE-ProRule" id="PRU01125"/>
    </source>
</evidence>
<evidence type="ECO:0000259" key="22">
    <source>
        <dbReference type="PROSITE" id="PS51194"/>
    </source>
</evidence>
<comment type="catalytic activity">
    <reaction evidence="19">
        <text>ATP + H2O = ADP + phosphate + H(+)</text>
        <dbReference type="Rhea" id="RHEA:13065"/>
        <dbReference type="ChEBI" id="CHEBI:15377"/>
        <dbReference type="ChEBI" id="CHEBI:15378"/>
        <dbReference type="ChEBI" id="CHEBI:30616"/>
        <dbReference type="ChEBI" id="CHEBI:43474"/>
        <dbReference type="ChEBI" id="CHEBI:456216"/>
        <dbReference type="EC" id="3.6.4.13"/>
    </reaction>
    <physiologicalReaction direction="left-to-right" evidence="19">
        <dbReference type="Rhea" id="RHEA:13066"/>
    </physiologicalReaction>
</comment>
<dbReference type="FunFam" id="3.40.50.300:FF:001291">
    <property type="entry name" value="Probable ATP-dependent RNA helicase DDX58"/>
    <property type="match status" value="1"/>
</dbReference>
<dbReference type="GO" id="GO:0003725">
    <property type="term" value="F:double-stranded RNA binding"/>
    <property type="evidence" value="ECO:0000318"/>
    <property type="project" value="GO_Central"/>
</dbReference>
<dbReference type="Gene3D" id="1.10.533.10">
    <property type="entry name" value="Death Domain, Fas"/>
    <property type="match status" value="2"/>
</dbReference>
<feature type="binding site" evidence="20">
    <location>
        <position position="771"/>
    </location>
    <ligand>
        <name>Zn(2+)</name>
        <dbReference type="ChEBI" id="CHEBI:29105"/>
    </ligand>
</feature>
<protein>
    <recommendedName>
        <fullName evidence="3">RNA helicase</fullName>
        <ecNumber evidence="3">3.6.4.13</ecNumber>
    </recommendedName>
</protein>
<keyword evidence="5" id="KW-1017">Isopeptide bond</keyword>
<evidence type="ECO:0000256" key="10">
    <source>
        <dbReference type="ARBA" id="ARBA00022741"/>
    </source>
</evidence>
<keyword evidence="18" id="KW-0051">Antiviral defense</keyword>
<dbReference type="InterPro" id="IPR041204">
    <property type="entry name" value="RIG-I-like_C"/>
</dbReference>
<dbReference type="FunFam" id="1.10.533.10:FF:000072">
    <property type="entry name" value="Probable ATP-dependent RNA helicase DDX58"/>
    <property type="match status" value="1"/>
</dbReference>
<dbReference type="VGNC" id="VGNC:27979">
    <property type="gene designation" value="RIGI"/>
</dbReference>
<keyword evidence="10" id="KW-0547">Nucleotide-binding</keyword>
<evidence type="ECO:0000256" key="19">
    <source>
        <dbReference type="ARBA" id="ARBA00049390"/>
    </source>
</evidence>
<dbReference type="InterPro" id="IPR031964">
    <property type="entry name" value="CARD_dom"/>
</dbReference>
<dbReference type="FunCoup" id="F1MKU1">
    <property type="interactions" value="344"/>
</dbReference>
<evidence type="ECO:0000256" key="18">
    <source>
        <dbReference type="ARBA" id="ARBA00023118"/>
    </source>
</evidence>
<feature type="domain" description="RLR CTR" evidence="23">
    <location>
        <begin position="750"/>
        <end position="883"/>
    </location>
</feature>